<protein>
    <submittedName>
        <fullName evidence="1">Uncharacterized protein</fullName>
    </submittedName>
</protein>
<comment type="caution">
    <text evidence="1">The sequence shown here is derived from an EMBL/GenBank/DDBJ whole genome shotgun (WGS) entry which is preliminary data.</text>
</comment>
<name>X0TBJ2_9ZZZZ</name>
<dbReference type="EMBL" id="BARS01011496">
    <property type="protein sequence ID" value="GAF90574.1"/>
    <property type="molecule type" value="Genomic_DNA"/>
</dbReference>
<organism evidence="1">
    <name type="scientific">marine sediment metagenome</name>
    <dbReference type="NCBI Taxonomy" id="412755"/>
    <lineage>
        <taxon>unclassified sequences</taxon>
        <taxon>metagenomes</taxon>
        <taxon>ecological metagenomes</taxon>
    </lineage>
</organism>
<proteinExistence type="predicted"/>
<reference evidence="1" key="1">
    <citation type="journal article" date="2014" name="Front. Microbiol.">
        <title>High frequency of phylogenetically diverse reductive dehalogenase-homologous genes in deep subseafloor sedimentary metagenomes.</title>
        <authorList>
            <person name="Kawai M."/>
            <person name="Futagami T."/>
            <person name="Toyoda A."/>
            <person name="Takaki Y."/>
            <person name="Nishi S."/>
            <person name="Hori S."/>
            <person name="Arai W."/>
            <person name="Tsubouchi T."/>
            <person name="Morono Y."/>
            <person name="Uchiyama I."/>
            <person name="Ito T."/>
            <person name="Fujiyama A."/>
            <person name="Inagaki F."/>
            <person name="Takami H."/>
        </authorList>
    </citation>
    <scope>NUCLEOTIDE SEQUENCE</scope>
    <source>
        <strain evidence="1">Expedition CK06-06</strain>
    </source>
</reference>
<accession>X0TBJ2</accession>
<dbReference type="AlphaFoldDB" id="X0TBJ2"/>
<evidence type="ECO:0000313" key="1">
    <source>
        <dbReference type="EMBL" id="GAF90574.1"/>
    </source>
</evidence>
<gene>
    <name evidence="1" type="ORF">S01H1_20890</name>
</gene>
<sequence>MGIETRVDVLKFTDGIRVIVTNKDRKRHWFIPADEFYSFSDEHSSISPRTKYFYRTMKITYKQWKNRWAT</sequence>